<organism evidence="14 15">
    <name type="scientific">Trebonia kvetii</name>
    <dbReference type="NCBI Taxonomy" id="2480626"/>
    <lineage>
        <taxon>Bacteria</taxon>
        <taxon>Bacillati</taxon>
        <taxon>Actinomycetota</taxon>
        <taxon>Actinomycetes</taxon>
        <taxon>Streptosporangiales</taxon>
        <taxon>Treboniaceae</taxon>
        <taxon>Trebonia</taxon>
    </lineage>
</organism>
<comment type="subcellular location">
    <subcellularLocation>
        <location evidence="1">Membrane</location>
        <topology evidence="1">Multi-pass membrane protein</topology>
    </subcellularLocation>
</comment>
<dbReference type="NCBIfam" id="TIGR00560">
    <property type="entry name" value="pgsA"/>
    <property type="match status" value="1"/>
</dbReference>
<evidence type="ECO:0000256" key="7">
    <source>
        <dbReference type="ARBA" id="ARBA00023098"/>
    </source>
</evidence>
<keyword evidence="4 12" id="KW-0808">Transferase</keyword>
<dbReference type="Gene3D" id="1.20.120.1760">
    <property type="match status" value="1"/>
</dbReference>
<proteinExistence type="inferred from homology"/>
<keyword evidence="10" id="KW-1208">Phospholipid metabolism</keyword>
<dbReference type="UniPathway" id="UPA00085"/>
<comment type="caution">
    <text evidence="14">The sequence shown here is derived from an EMBL/GenBank/DDBJ whole genome shotgun (WGS) entry which is preliminary data.</text>
</comment>
<evidence type="ECO:0000256" key="5">
    <source>
        <dbReference type="ARBA" id="ARBA00022692"/>
    </source>
</evidence>
<dbReference type="EMBL" id="RPFW01000001">
    <property type="protein sequence ID" value="TVZ06122.1"/>
    <property type="molecule type" value="Genomic_DNA"/>
</dbReference>
<evidence type="ECO:0000256" key="10">
    <source>
        <dbReference type="ARBA" id="ARBA00023264"/>
    </source>
</evidence>
<dbReference type="OrthoDB" id="9796672at2"/>
<keyword evidence="6 13" id="KW-1133">Transmembrane helix</keyword>
<keyword evidence="15" id="KW-1185">Reference proteome</keyword>
<dbReference type="GO" id="GO:0016020">
    <property type="term" value="C:membrane"/>
    <property type="evidence" value="ECO:0007669"/>
    <property type="project" value="UniProtKB-SubCell"/>
</dbReference>
<evidence type="ECO:0000313" key="15">
    <source>
        <dbReference type="Proteomes" id="UP000460272"/>
    </source>
</evidence>
<dbReference type="PIRSF" id="PIRSF000847">
    <property type="entry name" value="Phos_ph_gly_syn"/>
    <property type="match status" value="1"/>
</dbReference>
<dbReference type="PROSITE" id="PS00379">
    <property type="entry name" value="CDP_ALCOHOL_P_TRANSF"/>
    <property type="match status" value="1"/>
</dbReference>
<keyword evidence="7" id="KW-0443">Lipid metabolism</keyword>
<keyword evidence="5 13" id="KW-0812">Transmembrane</keyword>
<feature type="transmembrane region" description="Helical" evidence="13">
    <location>
        <begin position="19"/>
        <end position="40"/>
    </location>
</feature>
<keyword evidence="8 13" id="KW-0472">Membrane</keyword>
<dbReference type="InterPro" id="IPR004570">
    <property type="entry name" value="Phosphatidylglycerol_P_synth"/>
</dbReference>
<evidence type="ECO:0000256" key="3">
    <source>
        <dbReference type="ARBA" id="ARBA00022516"/>
    </source>
</evidence>
<evidence type="ECO:0000256" key="12">
    <source>
        <dbReference type="RuleBase" id="RU003750"/>
    </source>
</evidence>
<dbReference type="PANTHER" id="PTHR14269">
    <property type="entry name" value="CDP-DIACYLGLYCEROL--GLYCEROL-3-PHOSPHATE 3-PHOSPHATIDYLTRANSFERASE-RELATED"/>
    <property type="match status" value="1"/>
</dbReference>
<comment type="similarity">
    <text evidence="2 12">Belongs to the CDP-alcohol phosphatidyltransferase class-I family.</text>
</comment>
<dbReference type="GO" id="GO:0046474">
    <property type="term" value="P:glycerophospholipid biosynthetic process"/>
    <property type="evidence" value="ECO:0007669"/>
    <property type="project" value="TreeGrafter"/>
</dbReference>
<accession>A0A6P2C3X7</accession>
<dbReference type="InterPro" id="IPR048254">
    <property type="entry name" value="CDP_ALCOHOL_P_TRANSF_CS"/>
</dbReference>
<evidence type="ECO:0000256" key="6">
    <source>
        <dbReference type="ARBA" id="ARBA00022989"/>
    </source>
</evidence>
<evidence type="ECO:0000256" key="9">
    <source>
        <dbReference type="ARBA" id="ARBA00023209"/>
    </source>
</evidence>
<dbReference type="InterPro" id="IPR000462">
    <property type="entry name" value="CDP-OH_P_trans"/>
</dbReference>
<evidence type="ECO:0000256" key="8">
    <source>
        <dbReference type="ARBA" id="ARBA00023136"/>
    </source>
</evidence>
<dbReference type="GO" id="GO:0008444">
    <property type="term" value="F:CDP-diacylglycerol-glycerol-3-phosphate 3-phosphatidyltransferase activity"/>
    <property type="evidence" value="ECO:0007669"/>
    <property type="project" value="UniProtKB-UniRule"/>
</dbReference>
<reference evidence="14 15" key="1">
    <citation type="submission" date="2018-11" db="EMBL/GenBank/DDBJ databases">
        <title>Trebonia kvetii gen.nov., sp.nov., a novel acidophilic actinobacterium, and proposal of the new actinobacterial family Treboniaceae fam. nov.</title>
        <authorList>
            <person name="Rapoport D."/>
            <person name="Sagova-Mareckova M."/>
            <person name="Sedlacek I."/>
            <person name="Provaznik J."/>
            <person name="Kralova S."/>
            <person name="Pavlinic D."/>
            <person name="Benes V."/>
            <person name="Kopecky J."/>
        </authorList>
    </citation>
    <scope>NUCLEOTIDE SEQUENCE [LARGE SCALE GENOMIC DNA]</scope>
    <source>
        <strain evidence="14 15">15Tr583</strain>
    </source>
</reference>
<gene>
    <name evidence="14" type="primary">pgsA</name>
    <name evidence="14" type="ORF">EAS64_01335</name>
</gene>
<name>A0A6P2C3X7_9ACTN</name>
<evidence type="ECO:0000256" key="4">
    <source>
        <dbReference type="ARBA" id="ARBA00022679"/>
    </source>
</evidence>
<dbReference type="RefSeq" id="WP_145850876.1">
    <property type="nucleotide sequence ID" value="NZ_RPFW01000001.1"/>
</dbReference>
<protein>
    <recommendedName>
        <fullName evidence="11">CDP-diacylglycerol--glycerol-3-phosphate 3-phosphatidyltransferase</fullName>
        <ecNumber evidence="11">2.7.8.5</ecNumber>
    </recommendedName>
</protein>
<evidence type="ECO:0000313" key="14">
    <source>
        <dbReference type="EMBL" id="TVZ06122.1"/>
    </source>
</evidence>
<dbReference type="Pfam" id="PF01066">
    <property type="entry name" value="CDP-OH_P_transf"/>
    <property type="match status" value="1"/>
</dbReference>
<dbReference type="EC" id="2.7.8.5" evidence="11"/>
<dbReference type="InterPro" id="IPR043130">
    <property type="entry name" value="CDP-OH_PTrfase_TM_dom"/>
</dbReference>
<dbReference type="PANTHER" id="PTHR14269:SF52">
    <property type="entry name" value="PHOSPHATIDYLGLYCEROPHOSPHATE SYNTHASE-RELATED"/>
    <property type="match status" value="1"/>
</dbReference>
<evidence type="ECO:0000256" key="13">
    <source>
        <dbReference type="SAM" id="Phobius"/>
    </source>
</evidence>
<evidence type="ECO:0000256" key="1">
    <source>
        <dbReference type="ARBA" id="ARBA00004141"/>
    </source>
</evidence>
<keyword evidence="3" id="KW-0444">Lipid biosynthesis</keyword>
<dbReference type="Proteomes" id="UP000460272">
    <property type="component" value="Unassembled WGS sequence"/>
</dbReference>
<dbReference type="InterPro" id="IPR050324">
    <property type="entry name" value="CDP-alcohol_PTase-I"/>
</dbReference>
<evidence type="ECO:0000256" key="2">
    <source>
        <dbReference type="ARBA" id="ARBA00010441"/>
    </source>
</evidence>
<keyword evidence="9" id="KW-0594">Phospholipid biosynthesis</keyword>
<dbReference type="AlphaFoldDB" id="A0A6P2C3X7"/>
<evidence type="ECO:0000256" key="11">
    <source>
        <dbReference type="NCBIfam" id="TIGR00560"/>
    </source>
</evidence>
<sequence length="217" mass="22510">MNDAQGTAAQPAAAQPAGIVNVANVLTLVRILLVPVFVLCLVNGSTAWRYVSLAAFLGASVTDYLDGQLARKRGLVTDFGKIADPIADKALTGAALITLSALGELSGWVTGLILVREVGITVMRFAVIRRGVIAASKGGKLKTLLQIVAISLYLLPPSAGLPPLAKEIVMGAALVVTLVTGVDYVVRAVRMHQPPPDEALGAPVSDEAVTVRGDEHS</sequence>